<evidence type="ECO:0000313" key="3">
    <source>
        <dbReference type="EMBL" id="CAE8626767.1"/>
    </source>
</evidence>
<dbReference type="GO" id="GO:0005737">
    <property type="term" value="C:cytoplasm"/>
    <property type="evidence" value="ECO:0007669"/>
    <property type="project" value="TreeGrafter"/>
</dbReference>
<accession>A0A813GHZ1</accession>
<dbReference type="Pfam" id="PF00656">
    <property type="entry name" value="Peptidase_C14"/>
    <property type="match status" value="1"/>
</dbReference>
<comment type="similarity">
    <text evidence="1">Belongs to the peptidase C14B family.</text>
</comment>
<sequence>MGSACSLYCPHEPELVPFQDTGGEVRMLIIALDYMYRERHEQLTATSDASVMVALAERAGVTDINVVTDTKGIGRAGFPTRKELIAKIKEVASRCQPGDWFVFFYAGHGVNVPDIDGDEEDGFDEAFVTPSDKGKISLE</sequence>
<dbReference type="GO" id="GO:0006508">
    <property type="term" value="P:proteolysis"/>
    <property type="evidence" value="ECO:0007669"/>
    <property type="project" value="InterPro"/>
</dbReference>
<dbReference type="OrthoDB" id="429403at2759"/>
<evidence type="ECO:0000259" key="2">
    <source>
        <dbReference type="Pfam" id="PF00656"/>
    </source>
</evidence>
<dbReference type="EMBL" id="CAJNNV010029030">
    <property type="protein sequence ID" value="CAE8626767.1"/>
    <property type="molecule type" value="Genomic_DNA"/>
</dbReference>
<feature type="domain" description="Peptidase C14 caspase" evidence="2">
    <location>
        <begin position="28"/>
        <end position="126"/>
    </location>
</feature>
<proteinExistence type="inferred from homology"/>
<comment type="caution">
    <text evidence="3">The sequence shown here is derived from an EMBL/GenBank/DDBJ whole genome shotgun (WGS) entry which is preliminary data.</text>
</comment>
<dbReference type="InterPro" id="IPR011600">
    <property type="entry name" value="Pept_C14_caspase"/>
</dbReference>
<dbReference type="Gene3D" id="3.40.50.12660">
    <property type="match status" value="1"/>
</dbReference>
<feature type="non-terminal residue" evidence="3">
    <location>
        <position position="139"/>
    </location>
</feature>
<dbReference type="GO" id="GO:0004197">
    <property type="term" value="F:cysteine-type endopeptidase activity"/>
    <property type="evidence" value="ECO:0007669"/>
    <property type="project" value="InterPro"/>
</dbReference>
<dbReference type="PANTHER" id="PTHR48104:SF30">
    <property type="entry name" value="METACASPASE-1"/>
    <property type="match status" value="1"/>
</dbReference>
<dbReference type="Proteomes" id="UP000654075">
    <property type="component" value="Unassembled WGS sequence"/>
</dbReference>
<name>A0A813GHZ1_POLGL</name>
<evidence type="ECO:0000313" key="4">
    <source>
        <dbReference type="Proteomes" id="UP000654075"/>
    </source>
</evidence>
<reference evidence="3" key="1">
    <citation type="submission" date="2021-02" db="EMBL/GenBank/DDBJ databases">
        <authorList>
            <person name="Dougan E. K."/>
            <person name="Rhodes N."/>
            <person name="Thang M."/>
            <person name="Chan C."/>
        </authorList>
    </citation>
    <scope>NUCLEOTIDE SEQUENCE</scope>
</reference>
<organism evidence="3 4">
    <name type="scientific">Polarella glacialis</name>
    <name type="common">Dinoflagellate</name>
    <dbReference type="NCBI Taxonomy" id="89957"/>
    <lineage>
        <taxon>Eukaryota</taxon>
        <taxon>Sar</taxon>
        <taxon>Alveolata</taxon>
        <taxon>Dinophyceae</taxon>
        <taxon>Suessiales</taxon>
        <taxon>Suessiaceae</taxon>
        <taxon>Polarella</taxon>
    </lineage>
</organism>
<gene>
    <name evidence="3" type="ORF">PGLA1383_LOCUS43663</name>
</gene>
<evidence type="ECO:0000256" key="1">
    <source>
        <dbReference type="ARBA" id="ARBA00009005"/>
    </source>
</evidence>
<keyword evidence="4" id="KW-1185">Reference proteome</keyword>
<dbReference type="PANTHER" id="PTHR48104">
    <property type="entry name" value="METACASPASE-4"/>
    <property type="match status" value="1"/>
</dbReference>
<dbReference type="AlphaFoldDB" id="A0A813GHZ1"/>
<protein>
    <recommendedName>
        <fullName evidence="2">Peptidase C14 caspase domain-containing protein</fullName>
    </recommendedName>
</protein>
<dbReference type="InterPro" id="IPR050452">
    <property type="entry name" value="Metacaspase"/>
</dbReference>